<evidence type="ECO:0000256" key="1">
    <source>
        <dbReference type="SAM" id="MobiDB-lite"/>
    </source>
</evidence>
<evidence type="ECO:0000313" key="3">
    <source>
        <dbReference type="EMBL" id="RYO85568.1"/>
    </source>
</evidence>
<comment type="caution">
    <text evidence="3">The sequence shown here is derived from an EMBL/GenBank/DDBJ whole genome shotgun (WGS) entry which is preliminary data.</text>
</comment>
<dbReference type="Pfam" id="PF26639">
    <property type="entry name" value="Het-6_barrel"/>
    <property type="match status" value="1"/>
</dbReference>
<gene>
    <name evidence="3" type="ORF">DL762_005133</name>
</gene>
<feature type="region of interest" description="Disordered" evidence="1">
    <location>
        <begin position="237"/>
        <end position="263"/>
    </location>
</feature>
<evidence type="ECO:0000313" key="4">
    <source>
        <dbReference type="Proteomes" id="UP000294003"/>
    </source>
</evidence>
<name>A0ABY0HA20_9PEZI</name>
<evidence type="ECO:0000259" key="2">
    <source>
        <dbReference type="Pfam" id="PF06985"/>
    </source>
</evidence>
<dbReference type="Proteomes" id="UP000294003">
    <property type="component" value="Unassembled WGS sequence"/>
</dbReference>
<accession>A0ABY0HA20</accession>
<dbReference type="EMBL" id="QJNS01000134">
    <property type="protein sequence ID" value="RYO85568.1"/>
    <property type="molecule type" value="Genomic_DNA"/>
</dbReference>
<dbReference type="InterPro" id="IPR010730">
    <property type="entry name" value="HET"/>
</dbReference>
<sequence length="645" mass="70663">MSGNSFRYLPLDPERREIRILTLQPGGFEEPLRCSITTADLDTSPVYNALSYVWGAPSSSNIPGNTVLLDGHPFPVTTNLLMALRHLRPPAGAGATALWVDAVCINQQDLDERRHQVTMMRDIYASAERVIIWLGEEDAETDVLDSLPLLAAQSRHQGVDPKRDQHLVDLMRRCTGFFFGLAVRRPWFSRVWIIQELAMARQDPLVVCGRKSVPWSTLMKAWSFLARATFTEIGMVRRKGPQGGSRRLPGGDLTGEDPEETGGGDIEVLAMIKIDVLDDLYTTIRSQGGESLRKLLMISRSSEATDPRDRIYALLGLLKPDALEAHSEDAIIVDYRKTASEVYTDAMAYIFAQGDGPYFLSYVFLPGVSAPAPHIPGLPSMAKQPDLPSWVPDFSRQGAGKATQPRGDLFHPPAGPGASGAGAGCKNGKRLEDGRTLQIEGLFVDTIEQVVPLGTTIDAYIAQLPELESLASAARQRPCRLGSSVAPLVEEFRGKEPLWRALIANKHFLSGYDPAPSSYEAAYCSLLKQSPKRPKLDGEAGRAQPSDYEQRLRANVGKQSFFTTRSGFVGTCVPDSLRGDIIAILFGSPVPFVLRPAAESIGVAESDRPSYLLVGASYVSGIMNGEMVDELYCEDLMDSTTFFIR</sequence>
<protein>
    <recommendedName>
        <fullName evidence="2">Heterokaryon incompatibility domain-containing protein</fullName>
    </recommendedName>
</protein>
<dbReference type="PANTHER" id="PTHR24148:SF73">
    <property type="entry name" value="HET DOMAIN PROTEIN (AFU_ORTHOLOGUE AFUA_8G01020)"/>
    <property type="match status" value="1"/>
</dbReference>
<feature type="region of interest" description="Disordered" evidence="1">
    <location>
        <begin position="396"/>
        <end position="427"/>
    </location>
</feature>
<proteinExistence type="predicted"/>
<feature type="domain" description="Heterokaryon incompatibility" evidence="2">
    <location>
        <begin position="47"/>
        <end position="196"/>
    </location>
</feature>
<dbReference type="Pfam" id="PF06985">
    <property type="entry name" value="HET"/>
    <property type="match status" value="1"/>
</dbReference>
<organism evidence="3 4">
    <name type="scientific">Monosporascus cannonballus</name>
    <dbReference type="NCBI Taxonomy" id="155416"/>
    <lineage>
        <taxon>Eukaryota</taxon>
        <taxon>Fungi</taxon>
        <taxon>Dikarya</taxon>
        <taxon>Ascomycota</taxon>
        <taxon>Pezizomycotina</taxon>
        <taxon>Sordariomycetes</taxon>
        <taxon>Xylariomycetidae</taxon>
        <taxon>Xylariales</taxon>
        <taxon>Xylariales incertae sedis</taxon>
        <taxon>Monosporascus</taxon>
    </lineage>
</organism>
<dbReference type="PANTHER" id="PTHR24148">
    <property type="entry name" value="ANKYRIN REPEAT DOMAIN-CONTAINING PROTEIN 39 HOMOLOG-RELATED"/>
    <property type="match status" value="1"/>
</dbReference>
<reference evidence="3 4" key="1">
    <citation type="submission" date="2018-06" db="EMBL/GenBank/DDBJ databases">
        <title>Complete Genomes of Monosporascus.</title>
        <authorList>
            <person name="Robinson A.J."/>
            <person name="Natvig D.O."/>
        </authorList>
    </citation>
    <scope>NUCLEOTIDE SEQUENCE [LARGE SCALE GENOMIC DNA]</scope>
    <source>
        <strain evidence="3 4">CBS 609.92</strain>
    </source>
</reference>
<keyword evidence="4" id="KW-1185">Reference proteome</keyword>
<dbReference type="InterPro" id="IPR052895">
    <property type="entry name" value="HetReg/Transcr_Mod"/>
</dbReference>